<evidence type="ECO:0000313" key="1">
    <source>
        <dbReference type="EMBL" id="KAJ2797875.1"/>
    </source>
</evidence>
<name>A0ACC1KZY8_9FUNG</name>
<keyword evidence="2" id="KW-1185">Reference proteome</keyword>
<accession>A0ACC1KZY8</accession>
<gene>
    <name evidence="1" type="ORF">H4S07_005835</name>
</gene>
<organism evidence="1 2">
    <name type="scientific">Coemansia furcata</name>
    <dbReference type="NCBI Taxonomy" id="417177"/>
    <lineage>
        <taxon>Eukaryota</taxon>
        <taxon>Fungi</taxon>
        <taxon>Fungi incertae sedis</taxon>
        <taxon>Zoopagomycota</taxon>
        <taxon>Kickxellomycotina</taxon>
        <taxon>Kickxellomycetes</taxon>
        <taxon>Kickxellales</taxon>
        <taxon>Kickxellaceae</taxon>
        <taxon>Coemansia</taxon>
    </lineage>
</organism>
<dbReference type="Proteomes" id="UP001140096">
    <property type="component" value="Unassembled WGS sequence"/>
</dbReference>
<dbReference type="EMBL" id="JANBUP010003094">
    <property type="protein sequence ID" value="KAJ2797875.1"/>
    <property type="molecule type" value="Genomic_DNA"/>
</dbReference>
<evidence type="ECO:0000313" key="2">
    <source>
        <dbReference type="Proteomes" id="UP001140096"/>
    </source>
</evidence>
<comment type="caution">
    <text evidence="1">The sequence shown here is derived from an EMBL/GenBank/DDBJ whole genome shotgun (WGS) entry which is preliminary data.</text>
</comment>
<protein>
    <submittedName>
        <fullName evidence="1">Uncharacterized protein</fullName>
    </submittedName>
</protein>
<proteinExistence type="predicted"/>
<reference evidence="1" key="1">
    <citation type="submission" date="2022-07" db="EMBL/GenBank/DDBJ databases">
        <title>Phylogenomic reconstructions and comparative analyses of Kickxellomycotina fungi.</title>
        <authorList>
            <person name="Reynolds N.K."/>
            <person name="Stajich J.E."/>
            <person name="Barry K."/>
            <person name="Grigoriev I.V."/>
            <person name="Crous P."/>
            <person name="Smith M.E."/>
        </authorList>
    </citation>
    <scope>NUCLEOTIDE SEQUENCE</scope>
    <source>
        <strain evidence="1">CBS 102833</strain>
    </source>
</reference>
<sequence length="149" mass="17444">MDVDMDDSDAIRGPIRNNQAFDDVEQLALSMMGMGIHDNGAECVMIAELLRQNQELRSDTNGRMREELAEAKRQLRIERQRADDAQDELDEITEKHGDLLDRNEWLEDRVGELETLSDRHRENIAGMQRSMQTKKELISDYEDRYGYIW</sequence>